<dbReference type="GO" id="GO:0005667">
    <property type="term" value="C:transcription regulator complex"/>
    <property type="evidence" value="ECO:0007669"/>
    <property type="project" value="TreeGrafter"/>
</dbReference>
<keyword evidence="2" id="KW-0677">Repeat</keyword>
<evidence type="ECO:0000256" key="2">
    <source>
        <dbReference type="ARBA" id="ARBA00022737"/>
    </source>
</evidence>
<dbReference type="PANTHER" id="PTHR14003:SF19">
    <property type="entry name" value="YY2 TRANSCRIPTION FACTOR"/>
    <property type="match status" value="1"/>
</dbReference>
<evidence type="ECO:0000256" key="3">
    <source>
        <dbReference type="ARBA" id="ARBA00022771"/>
    </source>
</evidence>
<dbReference type="PROSITE" id="PS50157">
    <property type="entry name" value="ZINC_FINGER_C2H2_2"/>
    <property type="match status" value="2"/>
</dbReference>
<dbReference type="SUPFAM" id="SSF57667">
    <property type="entry name" value="beta-beta-alpha zinc fingers"/>
    <property type="match status" value="2"/>
</dbReference>
<keyword evidence="1" id="KW-0479">Metal-binding</keyword>
<accession>A0A8H4ISN2</accession>
<dbReference type="GO" id="GO:0008270">
    <property type="term" value="F:zinc ion binding"/>
    <property type="evidence" value="ECO:0007669"/>
    <property type="project" value="UniProtKB-KW"/>
</dbReference>
<dbReference type="GO" id="GO:0000785">
    <property type="term" value="C:chromatin"/>
    <property type="evidence" value="ECO:0007669"/>
    <property type="project" value="TreeGrafter"/>
</dbReference>
<dbReference type="Pfam" id="PF12874">
    <property type="entry name" value="zf-met"/>
    <property type="match status" value="1"/>
</dbReference>
<reference evidence="9" key="1">
    <citation type="submission" date="2020-04" db="EMBL/GenBank/DDBJ databases">
        <title>Genome Assembly and Annotation of Botryosphaeria dothidea sdau 11-99, a Latent Pathogen of Apple Fruit Ring Rot in China.</title>
        <authorList>
            <person name="Yu C."/>
            <person name="Diao Y."/>
            <person name="Lu Q."/>
            <person name="Zhao J."/>
            <person name="Cui S."/>
            <person name="Peng C."/>
            <person name="He B."/>
            <person name="Liu H."/>
        </authorList>
    </citation>
    <scope>NUCLEOTIDE SEQUENCE [LARGE SCALE GENOMIC DNA]</scope>
    <source>
        <strain evidence="9">Sdau11-99</strain>
    </source>
</reference>
<dbReference type="EMBL" id="WWBZ02000033">
    <property type="protein sequence ID" value="KAF4306890.1"/>
    <property type="molecule type" value="Genomic_DNA"/>
</dbReference>
<dbReference type="Pfam" id="PF00096">
    <property type="entry name" value="zf-C2H2"/>
    <property type="match status" value="2"/>
</dbReference>
<gene>
    <name evidence="9" type="ORF">GTA08_BOTSDO05404</name>
</gene>
<feature type="domain" description="C2H2-type" evidence="8">
    <location>
        <begin position="573"/>
        <end position="601"/>
    </location>
</feature>
<keyword evidence="3 6" id="KW-0863">Zinc-finger</keyword>
<feature type="region of interest" description="Disordered" evidence="7">
    <location>
        <begin position="647"/>
        <end position="689"/>
    </location>
</feature>
<evidence type="ECO:0000259" key="8">
    <source>
        <dbReference type="PROSITE" id="PS50157"/>
    </source>
</evidence>
<protein>
    <recommendedName>
        <fullName evidence="5">C2H2 type master regulator of conidiophore development brlA</fullName>
    </recommendedName>
</protein>
<evidence type="ECO:0000256" key="7">
    <source>
        <dbReference type="SAM" id="MobiDB-lite"/>
    </source>
</evidence>
<dbReference type="GO" id="GO:0000981">
    <property type="term" value="F:DNA-binding transcription factor activity, RNA polymerase II-specific"/>
    <property type="evidence" value="ECO:0007669"/>
    <property type="project" value="TreeGrafter"/>
</dbReference>
<dbReference type="GO" id="GO:0000978">
    <property type="term" value="F:RNA polymerase II cis-regulatory region sequence-specific DNA binding"/>
    <property type="evidence" value="ECO:0007669"/>
    <property type="project" value="TreeGrafter"/>
</dbReference>
<dbReference type="InterPro" id="IPR036236">
    <property type="entry name" value="Znf_C2H2_sf"/>
</dbReference>
<proteinExistence type="predicted"/>
<comment type="caution">
    <text evidence="9">The sequence shown here is derived from an EMBL/GenBank/DDBJ whole genome shotgun (WGS) entry which is preliminary data.</text>
</comment>
<evidence type="ECO:0000313" key="10">
    <source>
        <dbReference type="Proteomes" id="UP000572817"/>
    </source>
</evidence>
<dbReference type="AlphaFoldDB" id="A0A8H4ISN2"/>
<keyword evidence="4" id="KW-0862">Zinc</keyword>
<dbReference type="Proteomes" id="UP000572817">
    <property type="component" value="Unassembled WGS sequence"/>
</dbReference>
<name>A0A8H4ISN2_9PEZI</name>
<evidence type="ECO:0000256" key="1">
    <source>
        <dbReference type="ARBA" id="ARBA00022723"/>
    </source>
</evidence>
<evidence type="ECO:0000256" key="6">
    <source>
        <dbReference type="PROSITE-ProRule" id="PRU00042"/>
    </source>
</evidence>
<evidence type="ECO:0000256" key="4">
    <source>
        <dbReference type="ARBA" id="ARBA00022833"/>
    </source>
</evidence>
<evidence type="ECO:0000256" key="5">
    <source>
        <dbReference type="ARBA" id="ARBA00044085"/>
    </source>
</evidence>
<feature type="compositionally biased region" description="Basic and acidic residues" evidence="7">
    <location>
        <begin position="670"/>
        <end position="683"/>
    </location>
</feature>
<dbReference type="SMART" id="SM00355">
    <property type="entry name" value="ZnF_C2H2"/>
    <property type="match status" value="6"/>
</dbReference>
<dbReference type="OrthoDB" id="3437960at2759"/>
<dbReference type="InterPro" id="IPR013087">
    <property type="entry name" value="Znf_C2H2_type"/>
</dbReference>
<organism evidence="9 10">
    <name type="scientific">Botryosphaeria dothidea</name>
    <dbReference type="NCBI Taxonomy" id="55169"/>
    <lineage>
        <taxon>Eukaryota</taxon>
        <taxon>Fungi</taxon>
        <taxon>Dikarya</taxon>
        <taxon>Ascomycota</taxon>
        <taxon>Pezizomycotina</taxon>
        <taxon>Dothideomycetes</taxon>
        <taxon>Dothideomycetes incertae sedis</taxon>
        <taxon>Botryosphaeriales</taxon>
        <taxon>Botryosphaeriaceae</taxon>
        <taxon>Botryosphaeria</taxon>
    </lineage>
</organism>
<keyword evidence="10" id="KW-1185">Reference proteome</keyword>
<dbReference type="Gene3D" id="3.30.160.60">
    <property type="entry name" value="Classic Zinc Finger"/>
    <property type="match status" value="3"/>
</dbReference>
<feature type="domain" description="C2H2-type" evidence="8">
    <location>
        <begin position="514"/>
        <end position="541"/>
    </location>
</feature>
<feature type="region of interest" description="Disordered" evidence="7">
    <location>
        <begin position="1"/>
        <end position="35"/>
    </location>
</feature>
<dbReference type="FunFam" id="3.30.160.60:FF:000100">
    <property type="entry name" value="Zinc finger 45-like"/>
    <property type="match status" value="1"/>
</dbReference>
<sequence length="689" mass="76019">MAAEQRLLPFVRTPSEAMRSPSPLAGSKRNSSGEVLEASNWKRHMVENFGCEIETGECHRPICVNPQHLLVNGDTHDDLHRHKSCLIASSHHDSSAPSRHLPPLTTGVTDICKESNCHAAAPHSASDSRCEGMFWDSCSPTCSGDEACSMPDACADPNCDLQDVCWDNLCTQIDCTAQPCPDGLCLVDEVCYKEPCPRASSCEQTHHCAPQLGDHIDHGIYSQSFSPACNNLSSHQNLCQELENWIAANGVATSNADQPFQHCYNAHGQGNYHCNLPQYHSNGHCSHASPSCYQMNSTIGQPGSSSLDELSRLAQFNEHLLNCTFPHTTIPSQSTSTRTLGNLSIDHGSSSGSVVSSPDPHLPFRPHQQQNLSDFFQPSELSEMGFKSLDGYPEPPSKKVREMTRSGNATSTLFESSDAFPDISASLGVAQSVENVEHLCLWKVNLKQEDGKPGLCNKKFNSAKDLAEHMKEEHTEGADGKYCCQWHGCTSSTDFKQSGKLARHFAIHSKYKRFQCKYCDKSFNTAQTLENHHNTHTGERPHACHYEGCTYAAATATQLKGHIQGTHLKEKRFQCKLCDFCCTDSSNLTKHENGVHGRKEYRCPHPGCNTPVTSEWSVIRKHFKESGHCPELLESNSQAQKKFKKAAVVKDQSGVMANGRRAPISRNRTKRSETAEQKVKSESVEPIAV</sequence>
<dbReference type="PROSITE" id="PS00028">
    <property type="entry name" value="ZINC_FINGER_C2H2_1"/>
    <property type="match status" value="2"/>
</dbReference>
<evidence type="ECO:0000313" key="9">
    <source>
        <dbReference type="EMBL" id="KAF4306890.1"/>
    </source>
</evidence>
<dbReference type="PANTHER" id="PTHR14003">
    <property type="entry name" value="TRANSCRIPTIONAL REPRESSOR PROTEIN YY"/>
    <property type="match status" value="1"/>
</dbReference>